<dbReference type="SUPFAM" id="SSF55781">
    <property type="entry name" value="GAF domain-like"/>
    <property type="match status" value="1"/>
</dbReference>
<dbReference type="Pfam" id="PF01590">
    <property type="entry name" value="GAF"/>
    <property type="match status" value="1"/>
</dbReference>
<dbReference type="Gene3D" id="3.30.450.40">
    <property type="match status" value="1"/>
</dbReference>
<dbReference type="InterPro" id="IPR003018">
    <property type="entry name" value="GAF"/>
</dbReference>
<dbReference type="EMBL" id="CP072642">
    <property type="protein sequence ID" value="QUV93759.1"/>
    <property type="molecule type" value="Genomic_DNA"/>
</dbReference>
<proteinExistence type="predicted"/>
<name>A0ABX8AYI0_9BACT</name>
<dbReference type="SMART" id="SM00065">
    <property type="entry name" value="GAF"/>
    <property type="match status" value="1"/>
</dbReference>
<reference evidence="2 3" key="1">
    <citation type="submission" date="2021-03" db="EMBL/GenBank/DDBJ databases">
        <title>Genomic and phenotypic characterization of Chloracidobacterium isolates provides evidence for multiple species.</title>
        <authorList>
            <person name="Saini M.K."/>
            <person name="Costas A.M.G."/>
            <person name="Tank M."/>
            <person name="Bryant D.A."/>
        </authorList>
    </citation>
    <scope>NUCLEOTIDE SEQUENCE [LARGE SCALE GENOMIC DNA]</scope>
    <source>
        <strain evidence="2 3">N</strain>
    </source>
</reference>
<dbReference type="InterPro" id="IPR029016">
    <property type="entry name" value="GAF-like_dom_sf"/>
</dbReference>
<feature type="domain" description="GAF" evidence="1">
    <location>
        <begin position="24"/>
        <end position="165"/>
    </location>
</feature>
<dbReference type="PANTHER" id="PTHR43102">
    <property type="entry name" value="SLR1143 PROTEIN"/>
    <property type="match status" value="1"/>
</dbReference>
<evidence type="ECO:0000313" key="3">
    <source>
        <dbReference type="Proteomes" id="UP000677668"/>
    </source>
</evidence>
<dbReference type="Proteomes" id="UP000677668">
    <property type="component" value="Chromosome 1"/>
</dbReference>
<dbReference type="PANTHER" id="PTHR43102:SF2">
    <property type="entry name" value="GAF DOMAIN-CONTAINING PROTEIN"/>
    <property type="match status" value="1"/>
</dbReference>
<organism evidence="2 3">
    <name type="scientific">Chloracidobacterium sp. N</name>
    <dbReference type="NCBI Taxonomy" id="2821540"/>
    <lineage>
        <taxon>Bacteria</taxon>
        <taxon>Pseudomonadati</taxon>
        <taxon>Acidobacteriota</taxon>
        <taxon>Terriglobia</taxon>
        <taxon>Terriglobales</taxon>
        <taxon>Acidobacteriaceae</taxon>
        <taxon>Chloracidobacterium</taxon>
        <taxon>Chloracidobacterium aggregatum</taxon>
    </lineage>
</organism>
<gene>
    <name evidence="2" type="ORF">J8C05_10375</name>
</gene>
<evidence type="ECO:0000313" key="2">
    <source>
        <dbReference type="EMBL" id="QUV93759.1"/>
    </source>
</evidence>
<keyword evidence="3" id="KW-1185">Reference proteome</keyword>
<evidence type="ECO:0000259" key="1">
    <source>
        <dbReference type="SMART" id="SM00065"/>
    </source>
</evidence>
<accession>A0ABX8AYI0</accession>
<protein>
    <submittedName>
        <fullName evidence="2">GAF domain-containing protein</fullName>
    </submittedName>
</protein>
<dbReference type="RefSeq" id="WP_211422109.1">
    <property type="nucleotide sequence ID" value="NZ_CP072642.1"/>
</dbReference>
<sequence length="249" mass="27690">MDVAYITNAERLAALQRYDILDTPPDGTFDRVARIAARIFHVPIALVSLVDQDRIWFKAREGLSGVTEIPCAPGLCASVVCQDQTYLVTDALQDPRTRENPLVVGEFGLRFYAAAPLITHDRYRLGTVCVIDREPRPALKPEELAILEDLAGIVIDQMEIRLAARQTLESLVLAEGGSDNLANPEALITICAWSKKVRIDGEWVSFEEFLERRFGMRVTHGISREAMRRALLEWKSRSASTAPQAAAAD</sequence>